<gene>
    <name evidence="2" type="ORF">UFOPK4366_00156</name>
</gene>
<protein>
    <submittedName>
        <fullName evidence="2">Unannotated protein</fullName>
    </submittedName>
</protein>
<feature type="domain" description="ER-bound oxygenase mpaB/mpaB'/Rubber oxygenase catalytic" evidence="1">
    <location>
        <begin position="12"/>
        <end position="224"/>
    </location>
</feature>
<organism evidence="2">
    <name type="scientific">freshwater metagenome</name>
    <dbReference type="NCBI Taxonomy" id="449393"/>
    <lineage>
        <taxon>unclassified sequences</taxon>
        <taxon>metagenomes</taxon>
        <taxon>ecological metagenomes</taxon>
    </lineage>
</organism>
<dbReference type="EMBL" id="CAFBQS010000012">
    <property type="protein sequence ID" value="CAB5059016.1"/>
    <property type="molecule type" value="Genomic_DNA"/>
</dbReference>
<sequence length="265" mass="29391">MSTYFAPDSIAWKIHADPSLVVGGIRALLEQGLHPGAMAGVAAHSNFREDSWGRLTRTGEYVALVTYEEREVVDMAAKHVRDVHERLGLSDPHLLLWVHASMVDAFLDNARRSGMPITDAEADQYLAEMVTFAKLVGIPEVDVPASVNELAQYMKDIYPELIASEEAKKTSVFLLFPPMPKLVRFITPATPLWAGVATLAGASLPDWARDLYGWPSIPGQNIATDISLRTFRNATLRLPQSFRESPLTKKAREKAHVKTQEKMAK</sequence>
<accession>A0A6J7U2B8</accession>
<dbReference type="GO" id="GO:0016491">
    <property type="term" value="F:oxidoreductase activity"/>
    <property type="evidence" value="ECO:0007669"/>
    <property type="project" value="InterPro"/>
</dbReference>
<dbReference type="PANTHER" id="PTHR36151">
    <property type="entry name" value="BLR2777 PROTEIN"/>
    <property type="match status" value="1"/>
</dbReference>
<proteinExistence type="predicted"/>
<reference evidence="2" key="1">
    <citation type="submission" date="2020-05" db="EMBL/GenBank/DDBJ databases">
        <authorList>
            <person name="Chiriac C."/>
            <person name="Salcher M."/>
            <person name="Ghai R."/>
            <person name="Kavagutti S V."/>
        </authorList>
    </citation>
    <scope>NUCLEOTIDE SEQUENCE</scope>
</reference>
<evidence type="ECO:0000259" key="1">
    <source>
        <dbReference type="Pfam" id="PF09995"/>
    </source>
</evidence>
<dbReference type="AlphaFoldDB" id="A0A6J7U2B8"/>
<dbReference type="PANTHER" id="PTHR36151:SF3">
    <property type="entry name" value="ER-BOUND OXYGENASE MPAB_MPAB'_RUBBER OXYGENASE CATALYTIC DOMAIN-CONTAINING PROTEIN"/>
    <property type="match status" value="1"/>
</dbReference>
<name>A0A6J7U2B8_9ZZZZ</name>
<dbReference type="Pfam" id="PF09995">
    <property type="entry name" value="MPAB_Lcp_cat"/>
    <property type="match status" value="1"/>
</dbReference>
<evidence type="ECO:0000313" key="2">
    <source>
        <dbReference type="EMBL" id="CAB5059016.1"/>
    </source>
</evidence>
<dbReference type="InterPro" id="IPR018713">
    <property type="entry name" value="MPAB/Lcp_cat_dom"/>
</dbReference>